<feature type="compositionally biased region" description="Low complexity" evidence="1">
    <location>
        <begin position="623"/>
        <end position="641"/>
    </location>
</feature>
<protein>
    <recommendedName>
        <fullName evidence="4">AGC-kinase C-terminal domain-containing protein</fullName>
    </recommendedName>
</protein>
<accession>A0A3D8R2Q7</accession>
<feature type="compositionally biased region" description="Polar residues" evidence="1">
    <location>
        <begin position="1046"/>
        <end position="1060"/>
    </location>
</feature>
<feature type="region of interest" description="Disordered" evidence="1">
    <location>
        <begin position="979"/>
        <end position="1026"/>
    </location>
</feature>
<feature type="compositionally biased region" description="Low complexity" evidence="1">
    <location>
        <begin position="12"/>
        <end position="25"/>
    </location>
</feature>
<gene>
    <name evidence="2" type="ORF">BP5796_08895</name>
</gene>
<sequence length="1109" mass="119830">MFSYLRPHRRTPSSPASPIPDSSHSWGESPLHAPAISAPTNPPRTFLNHQDGSPQDRSAASAASPPPTLPPLTGLSFVGKSSCSEYNLDPVSSTHDSARSQTRDSRKEDKQPDQAPVYTRHQRIFSEGQRPASAGRAGASPFTTFEPPTSRYQDKAPLPKPAESYTYSSPTDQSRPVPTGRRPTGARLQTPPPPAAATSKFEPVQARSGKVRNLLNPMSLLARRRTSQAVTQLAPVNVPTPTGGDGGSFDPRIRGTVVHDFSAPRPRRNQSYSDIRSSDGGLPLRHYQRSPNGELGKEENASSPWSGGSHTPAFTENFEEEQYPAAGPHVRKASDLSDLPLPKPPYANGQPRTEQQPMIQEQQPPLPPQSQQPQQPARKASNRKSATDIGPPVPPKTGMELPVEKRRISIDPASTPPKTALSKSQSKKGRSRNVSEVSARELALLGLPKHMKSTSSSRFSFDMLGAAEQEKLLEDRHREKALRKNASHDGDRYEDQDEDEYDYDNMDDDDGLEERIPGVNADYDDDFEESIPGVNIDSPTDDLEEQIPVADAKINEEDLNLLDDKDNVAGFTFHQLLGSDLTSPRSPYSPVMVSTPRDSNGEVIGFAMTKESPYMNLNSPLHTGLQSTTSPGLSGSGSPSPKQDRMSGLGLQGVDTGSEAEVPINPEEEFPRPATLDDDDLYFDDGIIDEIVDGGGIEFDESVFDADDTDQYGRPLKLSHTVGTLYTPQLLKALPVEQQEPATQEASPDSAQSPMVEHIPGPLAPKPSISERMVSKGLTQDTLAAYQSALAEAAQQAAANGEFDREATPSEQEENHPSLVPDTSDFSSYEPFSPSYDDFDYDDALEDDAIIAAANAEALANDCEGFYGQEFGFYSAPAAGEAQYANGGYFGPRGAEAINRSQSGRIALREPNLTPITERSEYSNRNSLMSLHLHGSLPGGALNSPGLAQLAGMMNDEGEYGGDLSIHTLMKLRNRAWGGSQASLHSSPGSPRSPIDDTSSPISLAAPWSYNGPMTPSHRRKNSTFSLVSEESAPAAKISSLEISSAPASPTLTKSVSGSTADKGHKHSGSADSISYVQEEGKRWVLERRRTAESGELELQREVISSGTI</sequence>
<feature type="region of interest" description="Disordered" evidence="1">
    <location>
        <begin position="1046"/>
        <end position="1077"/>
    </location>
</feature>
<feature type="compositionally biased region" description="Basic residues" evidence="1">
    <location>
        <begin position="1"/>
        <end position="11"/>
    </location>
</feature>
<feature type="compositionally biased region" description="Acidic residues" evidence="1">
    <location>
        <begin position="494"/>
        <end position="512"/>
    </location>
</feature>
<feature type="compositionally biased region" description="Polar residues" evidence="1">
    <location>
        <begin position="980"/>
        <end position="1002"/>
    </location>
</feature>
<feature type="compositionally biased region" description="Polar residues" evidence="1">
    <location>
        <begin position="79"/>
        <end position="95"/>
    </location>
</feature>
<dbReference type="OrthoDB" id="5408302at2759"/>
<feature type="region of interest" description="Disordered" evidence="1">
    <location>
        <begin position="578"/>
        <end position="600"/>
    </location>
</feature>
<reference evidence="2 3" key="1">
    <citation type="journal article" date="2018" name="IMA Fungus">
        <title>IMA Genome-F 9: Draft genome sequence of Annulohypoxylon stygium, Aspergillus mulundensis, Berkeleyomyces basicola (syn. Thielaviopsis basicola), Ceratocystis smalleyi, two Cercospora beticola strains, Coleophoma cylindrospora, Fusarium fracticaudum, Phialophora cf. hyalina, and Morchella septimelata.</title>
        <authorList>
            <person name="Wingfield B.D."/>
            <person name="Bills G.F."/>
            <person name="Dong Y."/>
            <person name="Huang W."/>
            <person name="Nel W.J."/>
            <person name="Swalarsk-Parry B.S."/>
            <person name="Vaghefi N."/>
            <person name="Wilken P.M."/>
            <person name="An Z."/>
            <person name="de Beer Z.W."/>
            <person name="De Vos L."/>
            <person name="Chen L."/>
            <person name="Duong T.A."/>
            <person name="Gao Y."/>
            <person name="Hammerbacher A."/>
            <person name="Kikkert J.R."/>
            <person name="Li Y."/>
            <person name="Li H."/>
            <person name="Li K."/>
            <person name="Li Q."/>
            <person name="Liu X."/>
            <person name="Ma X."/>
            <person name="Naidoo K."/>
            <person name="Pethybridge S.J."/>
            <person name="Sun J."/>
            <person name="Steenkamp E.T."/>
            <person name="van der Nest M.A."/>
            <person name="van Wyk S."/>
            <person name="Wingfield M.J."/>
            <person name="Xiong C."/>
            <person name="Yue Q."/>
            <person name="Zhang X."/>
        </authorList>
    </citation>
    <scope>NUCLEOTIDE SEQUENCE [LARGE SCALE GENOMIC DNA]</scope>
    <source>
        <strain evidence="2 3">BP5796</strain>
    </source>
</reference>
<evidence type="ECO:0000313" key="2">
    <source>
        <dbReference type="EMBL" id="RDW68238.1"/>
    </source>
</evidence>
<feature type="compositionally biased region" description="Polar residues" evidence="1">
    <location>
        <begin position="165"/>
        <end position="176"/>
    </location>
</feature>
<comment type="caution">
    <text evidence="2">The sequence shown here is derived from an EMBL/GenBank/DDBJ whole genome shotgun (WGS) entry which is preliminary data.</text>
</comment>
<keyword evidence="3" id="KW-1185">Reference proteome</keyword>
<feature type="compositionally biased region" description="Polar residues" evidence="1">
    <location>
        <begin position="47"/>
        <end position="56"/>
    </location>
</feature>
<feature type="compositionally biased region" description="Basic and acidic residues" evidence="1">
    <location>
        <begin position="802"/>
        <end position="816"/>
    </location>
</feature>
<feature type="compositionally biased region" description="Polar residues" evidence="1">
    <location>
        <begin position="740"/>
        <end position="753"/>
    </location>
</feature>
<evidence type="ECO:0000256" key="1">
    <source>
        <dbReference type="SAM" id="MobiDB-lite"/>
    </source>
</evidence>
<dbReference type="EMBL" id="PDLN01000013">
    <property type="protein sequence ID" value="RDW68238.1"/>
    <property type="molecule type" value="Genomic_DNA"/>
</dbReference>
<proteinExistence type="predicted"/>
<feature type="compositionally biased region" description="Basic and acidic residues" evidence="1">
    <location>
        <begin position="96"/>
        <end position="112"/>
    </location>
</feature>
<evidence type="ECO:0000313" key="3">
    <source>
        <dbReference type="Proteomes" id="UP000256328"/>
    </source>
</evidence>
<feature type="region of interest" description="Disordered" evidence="1">
    <location>
        <begin position="475"/>
        <end position="542"/>
    </location>
</feature>
<name>A0A3D8R2Q7_9HELO</name>
<feature type="region of interest" description="Disordered" evidence="1">
    <location>
        <begin position="226"/>
        <end position="439"/>
    </location>
</feature>
<organism evidence="2 3">
    <name type="scientific">Coleophoma crateriformis</name>
    <dbReference type="NCBI Taxonomy" id="565419"/>
    <lineage>
        <taxon>Eukaryota</taxon>
        <taxon>Fungi</taxon>
        <taxon>Dikarya</taxon>
        <taxon>Ascomycota</taxon>
        <taxon>Pezizomycotina</taxon>
        <taxon>Leotiomycetes</taxon>
        <taxon>Helotiales</taxon>
        <taxon>Dermateaceae</taxon>
        <taxon>Coleophoma</taxon>
    </lineage>
</organism>
<feature type="region of interest" description="Disordered" evidence="1">
    <location>
        <begin position="1"/>
        <end position="210"/>
    </location>
</feature>
<dbReference type="Proteomes" id="UP000256328">
    <property type="component" value="Unassembled WGS sequence"/>
</dbReference>
<feature type="compositionally biased region" description="Polar residues" evidence="1">
    <location>
        <begin position="301"/>
        <end position="314"/>
    </location>
</feature>
<feature type="compositionally biased region" description="Polar residues" evidence="1">
    <location>
        <begin position="141"/>
        <end position="151"/>
    </location>
</feature>
<dbReference type="AlphaFoldDB" id="A0A3D8R2Q7"/>
<feature type="region of interest" description="Disordered" evidence="1">
    <location>
        <begin position="796"/>
        <end position="833"/>
    </location>
</feature>
<feature type="region of interest" description="Disordered" evidence="1">
    <location>
        <begin position="615"/>
        <end position="678"/>
    </location>
</feature>
<feature type="region of interest" description="Disordered" evidence="1">
    <location>
        <begin position="738"/>
        <end position="769"/>
    </location>
</feature>
<evidence type="ECO:0008006" key="4">
    <source>
        <dbReference type="Google" id="ProtNLM"/>
    </source>
</evidence>